<keyword evidence="3" id="KW-1185">Reference proteome</keyword>
<gene>
    <name evidence="2" type="ORF">A8C56_02800</name>
</gene>
<evidence type="ECO:0000313" key="2">
    <source>
        <dbReference type="EMBL" id="ANH80052.1"/>
    </source>
</evidence>
<proteinExistence type="predicted"/>
<reference evidence="2 3" key="1">
    <citation type="submission" date="2016-05" db="EMBL/GenBank/DDBJ databases">
        <title>Niabella ginsenosidivorans BS26 whole genome sequencing.</title>
        <authorList>
            <person name="Im W.T."/>
            <person name="Siddiqi M.Z."/>
        </authorList>
    </citation>
    <scope>NUCLEOTIDE SEQUENCE [LARGE SCALE GENOMIC DNA]</scope>
    <source>
        <strain evidence="2 3">BS26</strain>
    </source>
</reference>
<evidence type="ECO:0000256" key="1">
    <source>
        <dbReference type="SAM" id="Coils"/>
    </source>
</evidence>
<dbReference type="AlphaFoldDB" id="A0A1A9I044"/>
<keyword evidence="1" id="KW-0175">Coiled coil</keyword>
<organism evidence="2 3">
    <name type="scientific">Niabella ginsenosidivorans</name>
    <dbReference type="NCBI Taxonomy" id="1176587"/>
    <lineage>
        <taxon>Bacteria</taxon>
        <taxon>Pseudomonadati</taxon>
        <taxon>Bacteroidota</taxon>
        <taxon>Chitinophagia</taxon>
        <taxon>Chitinophagales</taxon>
        <taxon>Chitinophagaceae</taxon>
        <taxon>Niabella</taxon>
    </lineage>
</organism>
<evidence type="ECO:0000313" key="3">
    <source>
        <dbReference type="Proteomes" id="UP000077667"/>
    </source>
</evidence>
<feature type="coiled-coil region" evidence="1">
    <location>
        <begin position="287"/>
        <end position="325"/>
    </location>
</feature>
<dbReference type="EMBL" id="CP015772">
    <property type="protein sequence ID" value="ANH80052.1"/>
    <property type="molecule type" value="Genomic_DNA"/>
</dbReference>
<dbReference type="KEGG" id="nia:A8C56_02800"/>
<protein>
    <submittedName>
        <fullName evidence="2">Uncharacterized protein</fullName>
    </submittedName>
</protein>
<dbReference type="Proteomes" id="UP000077667">
    <property type="component" value="Chromosome"/>
</dbReference>
<accession>A0A1A9I044</accession>
<dbReference type="STRING" id="1176587.A8C56_02800"/>
<name>A0A1A9I044_9BACT</name>
<sequence length="326" mass="36489">MTQLKAGIGLLLLLFISEGVTGCALKDYTIPAVDSPWVNLGAVNSDVSDNYALYHYKLLQVAAAADPYAMILDINVLGDVNYYNRQALYRIYVTKYTGTQSRFDGLEIECTSGNPEAAIFYVYNNEVWVRSRYQWGSIQYKIIRNFAAKNPVPATVTRTLTVPTGFLASTQNYGLKCDFDNNVFIKLPYRNAAGNFLVDGNILTGKTSQANAAYKLDVNGDVRANKLVVNTSGADFVFDSAYRLRSLSEVKAFIRNNKHLPEIQSAAEMQAEGLDVGDSQTKLLQKIEELTMYLIELEERAATQQKRYEEKLTALHKQLKILQKAK</sequence>